<protein>
    <submittedName>
        <fullName evidence="1">Uncharacterized protein</fullName>
    </submittedName>
</protein>
<evidence type="ECO:0000313" key="1">
    <source>
        <dbReference type="EMBL" id="CAA7024818.1"/>
    </source>
</evidence>
<accession>A0A6D2ID40</accession>
<feature type="non-terminal residue" evidence="1">
    <location>
        <position position="74"/>
    </location>
</feature>
<organism evidence="1 2">
    <name type="scientific">Microthlaspi erraticum</name>
    <dbReference type="NCBI Taxonomy" id="1685480"/>
    <lineage>
        <taxon>Eukaryota</taxon>
        <taxon>Viridiplantae</taxon>
        <taxon>Streptophyta</taxon>
        <taxon>Embryophyta</taxon>
        <taxon>Tracheophyta</taxon>
        <taxon>Spermatophyta</taxon>
        <taxon>Magnoliopsida</taxon>
        <taxon>eudicotyledons</taxon>
        <taxon>Gunneridae</taxon>
        <taxon>Pentapetalae</taxon>
        <taxon>rosids</taxon>
        <taxon>malvids</taxon>
        <taxon>Brassicales</taxon>
        <taxon>Brassicaceae</taxon>
        <taxon>Coluteocarpeae</taxon>
        <taxon>Microthlaspi</taxon>
    </lineage>
</organism>
<dbReference type="Proteomes" id="UP000467841">
    <property type="component" value="Unassembled WGS sequence"/>
</dbReference>
<proteinExistence type="predicted"/>
<evidence type="ECO:0000313" key="2">
    <source>
        <dbReference type="Proteomes" id="UP000467841"/>
    </source>
</evidence>
<sequence>MDQIWEPEEVRSPKCSFVPPNGGNLLLVYMMNETDPYLPKHGLIGSIHDYEEKHDETVSIQGRNIKWTKFGNRK</sequence>
<dbReference type="AlphaFoldDB" id="A0A6D2ID40"/>
<reference evidence="1" key="1">
    <citation type="submission" date="2020-01" db="EMBL/GenBank/DDBJ databases">
        <authorList>
            <person name="Mishra B."/>
        </authorList>
    </citation>
    <scope>NUCLEOTIDE SEQUENCE [LARGE SCALE GENOMIC DNA]</scope>
</reference>
<keyword evidence="2" id="KW-1185">Reference proteome</keyword>
<name>A0A6D2ID40_9BRAS</name>
<comment type="caution">
    <text evidence="1">The sequence shown here is derived from an EMBL/GenBank/DDBJ whole genome shotgun (WGS) entry which is preliminary data.</text>
</comment>
<gene>
    <name evidence="1" type="ORF">MERR_LOCUS12053</name>
</gene>
<dbReference type="EMBL" id="CACVBM020000934">
    <property type="protein sequence ID" value="CAA7024818.1"/>
    <property type="molecule type" value="Genomic_DNA"/>
</dbReference>